<dbReference type="InterPro" id="IPR001139">
    <property type="entry name" value="Glyco_hydro_30"/>
</dbReference>
<keyword evidence="4" id="KW-0732">Signal</keyword>
<dbReference type="InterPro" id="IPR033453">
    <property type="entry name" value="Glyco_hydro_30_TIM-barrel"/>
</dbReference>
<keyword evidence="6" id="KW-0443">Lipid metabolism</keyword>
<name>A0A6P7FUQ0_DIAVI</name>
<accession>A0A6P7FUQ0</accession>
<evidence type="ECO:0000256" key="2">
    <source>
        <dbReference type="ARBA" id="ARBA00005382"/>
    </source>
</evidence>
<proteinExistence type="inferred from homology"/>
<dbReference type="GO" id="GO:0016020">
    <property type="term" value="C:membrane"/>
    <property type="evidence" value="ECO:0007669"/>
    <property type="project" value="GOC"/>
</dbReference>
<reference evidence="8" key="1">
    <citation type="submission" date="2025-08" db="UniProtKB">
        <authorList>
            <consortium name="RefSeq"/>
        </authorList>
    </citation>
    <scope>IDENTIFICATION</scope>
    <source>
        <tissue evidence="8">Whole insect</tissue>
    </source>
</reference>
<keyword evidence="6" id="KW-0746">Sphingolipid metabolism</keyword>
<keyword evidence="5 6" id="KW-0378">Hydrolase</keyword>
<evidence type="ECO:0000256" key="1">
    <source>
        <dbReference type="ARBA" id="ARBA00001013"/>
    </source>
</evidence>
<evidence type="ECO:0000259" key="7">
    <source>
        <dbReference type="Pfam" id="PF02055"/>
    </source>
</evidence>
<dbReference type="GO" id="GO:0006680">
    <property type="term" value="P:glucosylceramide catabolic process"/>
    <property type="evidence" value="ECO:0007669"/>
    <property type="project" value="TreeGrafter"/>
</dbReference>
<comment type="similarity">
    <text evidence="2 6">Belongs to the glycosyl hydrolase 30 family.</text>
</comment>
<dbReference type="Pfam" id="PF02055">
    <property type="entry name" value="Glyco_hydro_30"/>
    <property type="match status" value="2"/>
</dbReference>
<evidence type="ECO:0000313" key="8">
    <source>
        <dbReference type="RefSeq" id="XP_028136658.1"/>
    </source>
</evidence>
<keyword evidence="6" id="KW-0326">Glycosidase</keyword>
<evidence type="ECO:0000256" key="5">
    <source>
        <dbReference type="ARBA" id="ARBA00022801"/>
    </source>
</evidence>
<feature type="domain" description="Glycosyl hydrolase family 30 TIM-barrel" evidence="7">
    <location>
        <begin position="2"/>
        <end position="69"/>
    </location>
</feature>
<dbReference type="GO" id="GO:0004348">
    <property type="term" value="F:glucosylceramidase activity"/>
    <property type="evidence" value="ECO:0007669"/>
    <property type="project" value="UniProtKB-EC"/>
</dbReference>
<evidence type="ECO:0000256" key="6">
    <source>
        <dbReference type="RuleBase" id="RU361188"/>
    </source>
</evidence>
<feature type="domain" description="Glycosyl hydrolase family 30 TIM-barrel" evidence="7">
    <location>
        <begin position="72"/>
        <end position="178"/>
    </location>
</feature>
<dbReference type="PANTHER" id="PTHR11069">
    <property type="entry name" value="GLUCOSYLCERAMIDASE"/>
    <property type="match status" value="1"/>
</dbReference>
<dbReference type="EC" id="3.2.1.45" evidence="3 6"/>
<evidence type="ECO:0000256" key="4">
    <source>
        <dbReference type="ARBA" id="ARBA00022729"/>
    </source>
</evidence>
<sequence length="229" mass="26295">MPSLLQDHLMRSYFSEEGLEYNMGRVPMAGTDFSIRAYSYMDSEDEVVDCVDSTLQSFQLAQEDFEFKGIWVRDHLGPAINQSAHKNIKIITVDDQRALIPRVLQKIMFDQQTFDMIDGIGLHWYLDSENNTHLLDKTHKLYPTKFMIGTEACAGDFENNVRLGNWTRAELYAKDIIQPPFCTGDHETTVRACTRTPPPSVNRGYVEPKSLQDLKTATEIPRRLDGRTR</sequence>
<dbReference type="InParanoid" id="A0A6P7FUQ0"/>
<protein>
    <recommendedName>
        <fullName evidence="3 6">Glucosylceramidase</fullName>
        <ecNumber evidence="3 6">3.2.1.45</ecNumber>
    </recommendedName>
</protein>
<evidence type="ECO:0000256" key="3">
    <source>
        <dbReference type="ARBA" id="ARBA00012658"/>
    </source>
</evidence>
<dbReference type="Gene3D" id="3.20.20.80">
    <property type="entry name" value="Glycosidases"/>
    <property type="match status" value="2"/>
</dbReference>
<dbReference type="RefSeq" id="XP_028136658.1">
    <property type="nucleotide sequence ID" value="XM_028280857.1"/>
</dbReference>
<dbReference type="InterPro" id="IPR017853">
    <property type="entry name" value="GH"/>
</dbReference>
<gene>
    <name evidence="8" type="primary">LOC114331330</name>
</gene>
<dbReference type="PANTHER" id="PTHR11069:SF23">
    <property type="entry name" value="LYSOSOMAL ACID GLUCOSYLCERAMIDASE"/>
    <property type="match status" value="1"/>
</dbReference>
<organism evidence="8">
    <name type="scientific">Diabrotica virgifera virgifera</name>
    <name type="common">western corn rootworm</name>
    <dbReference type="NCBI Taxonomy" id="50390"/>
    <lineage>
        <taxon>Eukaryota</taxon>
        <taxon>Metazoa</taxon>
        <taxon>Ecdysozoa</taxon>
        <taxon>Arthropoda</taxon>
        <taxon>Hexapoda</taxon>
        <taxon>Insecta</taxon>
        <taxon>Pterygota</taxon>
        <taxon>Neoptera</taxon>
        <taxon>Endopterygota</taxon>
        <taxon>Coleoptera</taxon>
        <taxon>Polyphaga</taxon>
        <taxon>Cucujiformia</taxon>
        <taxon>Chrysomeloidea</taxon>
        <taxon>Chrysomelidae</taxon>
        <taxon>Galerucinae</taxon>
        <taxon>Diabroticina</taxon>
        <taxon>Diabroticites</taxon>
        <taxon>Diabrotica</taxon>
    </lineage>
</organism>
<dbReference type="SUPFAM" id="SSF51445">
    <property type="entry name" value="(Trans)glycosidases"/>
    <property type="match status" value="1"/>
</dbReference>
<comment type="catalytic activity">
    <reaction evidence="1">
        <text>a beta-D-glucosyl-(1&lt;-&gt;1')-N-acylsphing-4-enine + H2O = an N-acylsphing-4-enine + D-glucose</text>
        <dbReference type="Rhea" id="RHEA:13269"/>
        <dbReference type="ChEBI" id="CHEBI:4167"/>
        <dbReference type="ChEBI" id="CHEBI:15377"/>
        <dbReference type="ChEBI" id="CHEBI:22801"/>
        <dbReference type="ChEBI" id="CHEBI:52639"/>
        <dbReference type="EC" id="3.2.1.45"/>
    </reaction>
    <physiologicalReaction direction="left-to-right" evidence="1">
        <dbReference type="Rhea" id="RHEA:13270"/>
    </physiologicalReaction>
</comment>
<dbReference type="AlphaFoldDB" id="A0A6P7FUQ0"/>